<dbReference type="InterPro" id="IPR054207">
    <property type="entry name" value="DUF6913"/>
</dbReference>
<evidence type="ECO:0000313" key="2">
    <source>
        <dbReference type="Proteomes" id="UP000244174"/>
    </source>
</evidence>
<name>A0A2T6AJ20_9FLAO</name>
<accession>A0A2T6AJ20</accession>
<dbReference type="RefSeq" id="WP_146167218.1">
    <property type="nucleotide sequence ID" value="NZ_QBKQ01000002.1"/>
</dbReference>
<reference evidence="1 2" key="1">
    <citation type="submission" date="2018-04" db="EMBL/GenBank/DDBJ databases">
        <title>Genomic Encyclopedia of Archaeal and Bacterial Type Strains, Phase II (KMG-II): from individual species to whole genera.</title>
        <authorList>
            <person name="Goeker M."/>
        </authorList>
    </citation>
    <scope>NUCLEOTIDE SEQUENCE [LARGE SCALE GENOMIC DNA]</scope>
    <source>
        <strain evidence="1 2">DSM 23082</strain>
    </source>
</reference>
<dbReference type="EMBL" id="QBKQ01000002">
    <property type="protein sequence ID" value="PTX43756.1"/>
    <property type="molecule type" value="Genomic_DNA"/>
</dbReference>
<keyword evidence="2" id="KW-1185">Reference proteome</keyword>
<evidence type="ECO:0000313" key="1">
    <source>
        <dbReference type="EMBL" id="PTX43756.1"/>
    </source>
</evidence>
<sequence length="174" mass="20019">MRHLRLMMINSKLKSIIYSRKIRKALNNKVSSDRSFSGKVGLIIDAENFEKTKRLFELYKDLGIDKKDLSIVVCGSKDEFPENSDFKILDLKEITVSGEFKSETIRGFARDRYDFLICHFSEKSQAGSLLAAVTNAGIKVGNHPDEYGIYDVEVFSNSLEDFQQEVIKYYRILK</sequence>
<dbReference type="AlphaFoldDB" id="A0A2T6AJ20"/>
<dbReference type="Proteomes" id="UP000244174">
    <property type="component" value="Unassembled WGS sequence"/>
</dbReference>
<dbReference type="OrthoDB" id="1444388at2"/>
<gene>
    <name evidence="1" type="ORF">C8P64_2289</name>
</gene>
<proteinExistence type="predicted"/>
<protein>
    <submittedName>
        <fullName evidence="1">Uncharacterized protein</fullName>
    </submittedName>
</protein>
<dbReference type="Pfam" id="PF21857">
    <property type="entry name" value="DUF6913"/>
    <property type="match status" value="1"/>
</dbReference>
<comment type="caution">
    <text evidence="1">The sequence shown here is derived from an EMBL/GenBank/DDBJ whole genome shotgun (WGS) entry which is preliminary data.</text>
</comment>
<organism evidence="1 2">
    <name type="scientific">Christiangramia gaetbulicola</name>
    <dbReference type="NCBI Taxonomy" id="703340"/>
    <lineage>
        <taxon>Bacteria</taxon>
        <taxon>Pseudomonadati</taxon>
        <taxon>Bacteroidota</taxon>
        <taxon>Flavobacteriia</taxon>
        <taxon>Flavobacteriales</taxon>
        <taxon>Flavobacteriaceae</taxon>
        <taxon>Christiangramia</taxon>
    </lineage>
</organism>